<reference evidence="6" key="1">
    <citation type="submission" date="2020-06" db="EMBL/GenBank/DDBJ databases">
        <authorList>
            <person name="Li T."/>
            <person name="Hu X."/>
            <person name="Zhang T."/>
            <person name="Song X."/>
            <person name="Zhang H."/>
            <person name="Dai N."/>
            <person name="Sheng W."/>
            <person name="Hou X."/>
            <person name="Wei L."/>
        </authorList>
    </citation>
    <scope>NUCLEOTIDE SEQUENCE</scope>
    <source>
        <strain evidence="6">G02</strain>
        <tissue evidence="6">Leaf</tissue>
    </source>
</reference>
<dbReference type="InterPro" id="IPR029063">
    <property type="entry name" value="SAM-dependent_MTases_sf"/>
</dbReference>
<comment type="caution">
    <text evidence="6">The sequence shown here is derived from an EMBL/GenBank/DDBJ whole genome shotgun (WGS) entry which is preliminary data.</text>
</comment>
<reference evidence="6" key="2">
    <citation type="journal article" date="2024" name="Plant">
        <title>Genomic evolution and insights into agronomic trait innovations of Sesamum species.</title>
        <authorList>
            <person name="Miao H."/>
            <person name="Wang L."/>
            <person name="Qu L."/>
            <person name="Liu H."/>
            <person name="Sun Y."/>
            <person name="Le M."/>
            <person name="Wang Q."/>
            <person name="Wei S."/>
            <person name="Zheng Y."/>
            <person name="Lin W."/>
            <person name="Duan Y."/>
            <person name="Cao H."/>
            <person name="Xiong S."/>
            <person name="Wang X."/>
            <person name="Wei L."/>
            <person name="Li C."/>
            <person name="Ma Q."/>
            <person name="Ju M."/>
            <person name="Zhao R."/>
            <person name="Li G."/>
            <person name="Mu C."/>
            <person name="Tian Q."/>
            <person name="Mei H."/>
            <person name="Zhang T."/>
            <person name="Gao T."/>
            <person name="Zhang H."/>
        </authorList>
    </citation>
    <scope>NUCLEOTIDE SEQUENCE</scope>
    <source>
        <strain evidence="6">G02</strain>
    </source>
</reference>
<organism evidence="6">
    <name type="scientific">Sesamum radiatum</name>
    <name type="common">Black benniseed</name>
    <dbReference type="NCBI Taxonomy" id="300843"/>
    <lineage>
        <taxon>Eukaryota</taxon>
        <taxon>Viridiplantae</taxon>
        <taxon>Streptophyta</taxon>
        <taxon>Embryophyta</taxon>
        <taxon>Tracheophyta</taxon>
        <taxon>Spermatophyta</taxon>
        <taxon>Magnoliopsida</taxon>
        <taxon>eudicotyledons</taxon>
        <taxon>Gunneridae</taxon>
        <taxon>Pentapetalae</taxon>
        <taxon>asterids</taxon>
        <taxon>lamiids</taxon>
        <taxon>Lamiales</taxon>
        <taxon>Pedaliaceae</taxon>
        <taxon>Sesamum</taxon>
    </lineage>
</organism>
<keyword evidence="3" id="KW-0808">Transferase</keyword>
<dbReference type="EMBL" id="JACGWJ010000004">
    <property type="protein sequence ID" value="KAL0423959.1"/>
    <property type="molecule type" value="Genomic_DNA"/>
</dbReference>
<dbReference type="GO" id="GO:0046872">
    <property type="term" value="F:metal ion binding"/>
    <property type="evidence" value="ECO:0007669"/>
    <property type="project" value="UniProtKB-KW"/>
</dbReference>
<evidence type="ECO:0000256" key="5">
    <source>
        <dbReference type="ARBA" id="ARBA00022842"/>
    </source>
</evidence>
<keyword evidence="2" id="KW-0489">Methyltransferase</keyword>
<name>A0AAW2V4W6_SESRA</name>
<sequence>MALIGSCLMDMAKKGRLREETIDSFNFPLYFTFPEELKAVIERNGSYRIERMETLDNPGKHTLTNAKARALFYRAGFEGLLINHFGCEIIDEIFDRYTEKLEASPAVLSPNNDKTIFIFVLLKRI</sequence>
<evidence type="ECO:0000256" key="1">
    <source>
        <dbReference type="ARBA" id="ARBA00007967"/>
    </source>
</evidence>
<proteinExistence type="inferred from homology"/>
<comment type="similarity">
    <text evidence="1">Belongs to the methyltransferase superfamily. Type-7 methyltransferase family.</text>
</comment>
<dbReference type="SUPFAM" id="SSF53335">
    <property type="entry name" value="S-adenosyl-L-methionine-dependent methyltransferases"/>
    <property type="match status" value="1"/>
</dbReference>
<evidence type="ECO:0000256" key="4">
    <source>
        <dbReference type="ARBA" id="ARBA00022723"/>
    </source>
</evidence>
<keyword evidence="4" id="KW-0479">Metal-binding</keyword>
<evidence type="ECO:0000313" key="6">
    <source>
        <dbReference type="EMBL" id="KAL0423959.1"/>
    </source>
</evidence>
<dbReference type="AlphaFoldDB" id="A0AAW2V4W6"/>
<dbReference type="PANTHER" id="PTHR31009">
    <property type="entry name" value="S-ADENOSYL-L-METHIONINE:CARBOXYL METHYLTRANSFERASE FAMILY PROTEIN"/>
    <property type="match status" value="1"/>
</dbReference>
<keyword evidence="5" id="KW-0460">Magnesium</keyword>
<protein>
    <submittedName>
        <fullName evidence="6">Jasmonate O-methyltransferase</fullName>
    </submittedName>
</protein>
<evidence type="ECO:0000256" key="2">
    <source>
        <dbReference type="ARBA" id="ARBA00022603"/>
    </source>
</evidence>
<gene>
    <name evidence="6" type="ORF">Sradi_0930700</name>
</gene>
<dbReference type="GO" id="GO:0008168">
    <property type="term" value="F:methyltransferase activity"/>
    <property type="evidence" value="ECO:0007669"/>
    <property type="project" value="UniProtKB-KW"/>
</dbReference>
<dbReference type="Gene3D" id="1.10.1200.270">
    <property type="entry name" value="Methyltransferase, alpha-helical capping domain"/>
    <property type="match status" value="1"/>
</dbReference>
<accession>A0AAW2V4W6</accession>
<evidence type="ECO:0000256" key="3">
    <source>
        <dbReference type="ARBA" id="ARBA00022679"/>
    </source>
</evidence>
<dbReference type="GO" id="GO:0032259">
    <property type="term" value="P:methylation"/>
    <property type="evidence" value="ECO:0007669"/>
    <property type="project" value="UniProtKB-KW"/>
</dbReference>
<dbReference type="Pfam" id="PF03492">
    <property type="entry name" value="Methyltransf_7"/>
    <property type="match status" value="1"/>
</dbReference>
<dbReference type="InterPro" id="IPR005299">
    <property type="entry name" value="MeTrfase_7"/>
</dbReference>
<dbReference type="InterPro" id="IPR042086">
    <property type="entry name" value="MeTrfase_capping"/>
</dbReference>